<evidence type="ECO:0000313" key="2">
    <source>
        <dbReference type="EMBL" id="TGL05481.1"/>
    </source>
</evidence>
<reference evidence="3" key="1">
    <citation type="journal article" date="2019" name="PLoS Negl. Trop. Dis.">
        <title>Revisiting the worldwide diversity of Leptospira species in the environment.</title>
        <authorList>
            <person name="Vincent A.T."/>
            <person name="Schiettekatte O."/>
            <person name="Bourhy P."/>
            <person name="Veyrier F.J."/>
            <person name="Picardeau M."/>
        </authorList>
    </citation>
    <scope>NUCLEOTIDE SEQUENCE [LARGE SCALE GENOMIC DNA]</scope>
    <source>
        <strain evidence="3">201800278</strain>
    </source>
</reference>
<protein>
    <submittedName>
        <fullName evidence="2">Uncharacterized protein</fullName>
    </submittedName>
</protein>
<sequence>MKEKTKTVLTIILSINILLVSLQIWGELTKQIRSTKRSMDSMKQLVHAYPHLFYPNHFKDITTLSERFRQLHNKEELFYIDNQVFQFDVLQMAAAPTKLNSFEKTLPSSAYIVLANANSKIENQGRDQFEKCKTSLIGELYTICFWEKQ</sequence>
<gene>
    <name evidence="2" type="ORF">EHQ31_01820</name>
</gene>
<keyword evidence="1" id="KW-0812">Transmembrane</keyword>
<evidence type="ECO:0000313" key="3">
    <source>
        <dbReference type="Proteomes" id="UP000297465"/>
    </source>
</evidence>
<dbReference type="Proteomes" id="UP000297465">
    <property type="component" value="Unassembled WGS sequence"/>
</dbReference>
<proteinExistence type="predicted"/>
<accession>A0ABY2LUS7</accession>
<keyword evidence="3" id="KW-1185">Reference proteome</keyword>
<comment type="caution">
    <text evidence="2">The sequence shown here is derived from an EMBL/GenBank/DDBJ whole genome shotgun (WGS) entry which is preliminary data.</text>
</comment>
<feature type="transmembrane region" description="Helical" evidence="1">
    <location>
        <begin position="7"/>
        <end position="26"/>
    </location>
</feature>
<name>A0ABY2LUS7_9LEPT</name>
<dbReference type="EMBL" id="RQFO01000004">
    <property type="protein sequence ID" value="TGL05481.1"/>
    <property type="molecule type" value="Genomic_DNA"/>
</dbReference>
<keyword evidence="1" id="KW-1133">Transmembrane helix</keyword>
<dbReference type="RefSeq" id="WP_135569079.1">
    <property type="nucleotide sequence ID" value="NZ_RQFN01000011.1"/>
</dbReference>
<evidence type="ECO:0000256" key="1">
    <source>
        <dbReference type="SAM" id="Phobius"/>
    </source>
</evidence>
<organism evidence="2 3">
    <name type="scientific">Leptospira montravelensis</name>
    <dbReference type="NCBI Taxonomy" id="2484961"/>
    <lineage>
        <taxon>Bacteria</taxon>
        <taxon>Pseudomonadati</taxon>
        <taxon>Spirochaetota</taxon>
        <taxon>Spirochaetia</taxon>
        <taxon>Leptospirales</taxon>
        <taxon>Leptospiraceae</taxon>
        <taxon>Leptospira</taxon>
    </lineage>
</organism>
<keyword evidence="1" id="KW-0472">Membrane</keyword>